<organism evidence="2 3">
    <name type="scientific">Pleurodeles waltl</name>
    <name type="common">Iberian ribbed newt</name>
    <dbReference type="NCBI Taxonomy" id="8319"/>
    <lineage>
        <taxon>Eukaryota</taxon>
        <taxon>Metazoa</taxon>
        <taxon>Chordata</taxon>
        <taxon>Craniata</taxon>
        <taxon>Vertebrata</taxon>
        <taxon>Euteleostomi</taxon>
        <taxon>Amphibia</taxon>
        <taxon>Batrachia</taxon>
        <taxon>Caudata</taxon>
        <taxon>Salamandroidea</taxon>
        <taxon>Salamandridae</taxon>
        <taxon>Pleurodelinae</taxon>
        <taxon>Pleurodeles</taxon>
    </lineage>
</organism>
<dbReference type="EMBL" id="JANPWB010000016">
    <property type="protein sequence ID" value="KAJ1085218.1"/>
    <property type="molecule type" value="Genomic_DNA"/>
</dbReference>
<feature type="region of interest" description="Disordered" evidence="1">
    <location>
        <begin position="130"/>
        <end position="154"/>
    </location>
</feature>
<evidence type="ECO:0000313" key="3">
    <source>
        <dbReference type="Proteomes" id="UP001066276"/>
    </source>
</evidence>
<dbReference type="Proteomes" id="UP001066276">
    <property type="component" value="Chromosome 12"/>
</dbReference>
<proteinExistence type="predicted"/>
<sequence>MLSVSTGIARLLIVAEHRHMPSKVFSSKPLAKQNTHGFMPARSSLHGFFIQATKVRTVRKQEEAPAPLTVRDATCPTCVARTAPFGSGRGAPGIGGSAVVLGAAAEIRGAWTSLDEAIATQHLLRRDGCVGSRGRVPDTLGPGPSPGAERRAPTKVRRRLLPCSGTTRLEQRPSLEAAFDLMCSA</sequence>
<accession>A0AAV7L791</accession>
<evidence type="ECO:0000256" key="1">
    <source>
        <dbReference type="SAM" id="MobiDB-lite"/>
    </source>
</evidence>
<protein>
    <submittedName>
        <fullName evidence="2">Uncharacterized protein</fullName>
    </submittedName>
</protein>
<reference evidence="2" key="1">
    <citation type="journal article" date="2022" name="bioRxiv">
        <title>Sequencing and chromosome-scale assembly of the giantPleurodeles waltlgenome.</title>
        <authorList>
            <person name="Brown T."/>
            <person name="Elewa A."/>
            <person name="Iarovenko S."/>
            <person name="Subramanian E."/>
            <person name="Araus A.J."/>
            <person name="Petzold A."/>
            <person name="Susuki M."/>
            <person name="Suzuki K.-i.T."/>
            <person name="Hayashi T."/>
            <person name="Toyoda A."/>
            <person name="Oliveira C."/>
            <person name="Osipova E."/>
            <person name="Leigh N.D."/>
            <person name="Simon A."/>
            <person name="Yun M.H."/>
        </authorList>
    </citation>
    <scope>NUCLEOTIDE SEQUENCE</scope>
    <source>
        <strain evidence="2">20211129_DDA</strain>
        <tissue evidence="2">Liver</tissue>
    </source>
</reference>
<dbReference type="AlphaFoldDB" id="A0AAV7L791"/>
<comment type="caution">
    <text evidence="2">The sequence shown here is derived from an EMBL/GenBank/DDBJ whole genome shotgun (WGS) entry which is preliminary data.</text>
</comment>
<gene>
    <name evidence="2" type="ORF">NDU88_005351</name>
</gene>
<keyword evidence="3" id="KW-1185">Reference proteome</keyword>
<evidence type="ECO:0000313" key="2">
    <source>
        <dbReference type="EMBL" id="KAJ1085218.1"/>
    </source>
</evidence>
<name>A0AAV7L791_PLEWA</name>